<evidence type="ECO:0000313" key="2">
    <source>
        <dbReference type="Proteomes" id="UP000654123"/>
    </source>
</evidence>
<gene>
    <name evidence="1" type="ORF">GCM10010249_38160</name>
</gene>
<dbReference type="RefSeq" id="WP_189535479.1">
    <property type="nucleotide sequence ID" value="NZ_BMSV01000007.1"/>
</dbReference>
<dbReference type="AlphaFoldDB" id="A0A918B2C5"/>
<reference evidence="1" key="1">
    <citation type="journal article" date="2014" name="Int. J. Syst. Evol. Microbiol.">
        <title>Complete genome sequence of Corynebacterium casei LMG S-19264T (=DSM 44701T), isolated from a smear-ripened cheese.</title>
        <authorList>
            <consortium name="US DOE Joint Genome Institute (JGI-PGF)"/>
            <person name="Walter F."/>
            <person name="Albersmeier A."/>
            <person name="Kalinowski J."/>
            <person name="Ruckert C."/>
        </authorList>
    </citation>
    <scope>NUCLEOTIDE SEQUENCE</scope>
    <source>
        <strain evidence="1">JCM 4335</strain>
    </source>
</reference>
<dbReference type="Gene3D" id="3.40.50.1000">
    <property type="entry name" value="HAD superfamily/HAD-like"/>
    <property type="match status" value="1"/>
</dbReference>
<evidence type="ECO:0000313" key="1">
    <source>
        <dbReference type="EMBL" id="GGQ15840.1"/>
    </source>
</evidence>
<evidence type="ECO:0008006" key="3">
    <source>
        <dbReference type="Google" id="ProtNLM"/>
    </source>
</evidence>
<reference evidence="1" key="2">
    <citation type="submission" date="2020-09" db="EMBL/GenBank/DDBJ databases">
        <authorList>
            <person name="Sun Q."/>
            <person name="Ohkuma M."/>
        </authorList>
    </citation>
    <scope>NUCLEOTIDE SEQUENCE</scope>
    <source>
        <strain evidence="1">JCM 4335</strain>
    </source>
</reference>
<dbReference type="InterPro" id="IPR023214">
    <property type="entry name" value="HAD_sf"/>
</dbReference>
<dbReference type="PANTHER" id="PTHR43434:SF1">
    <property type="entry name" value="PHOSPHOGLYCOLATE PHOSPHATASE"/>
    <property type="match status" value="1"/>
</dbReference>
<dbReference type="GO" id="GO:0008967">
    <property type="term" value="F:phosphoglycolate phosphatase activity"/>
    <property type="evidence" value="ECO:0007669"/>
    <property type="project" value="TreeGrafter"/>
</dbReference>
<keyword evidence="2" id="KW-1185">Reference proteome</keyword>
<accession>A0A918B2C5</accession>
<protein>
    <recommendedName>
        <fullName evidence="3">Haloacid dehalogenase</fullName>
    </recommendedName>
</protein>
<proteinExistence type="predicted"/>
<dbReference type="InterPro" id="IPR050155">
    <property type="entry name" value="HAD-like_hydrolase_sf"/>
</dbReference>
<dbReference type="InterPro" id="IPR036412">
    <property type="entry name" value="HAD-like_sf"/>
</dbReference>
<dbReference type="Pfam" id="PF00702">
    <property type="entry name" value="Hydrolase"/>
    <property type="match status" value="1"/>
</dbReference>
<dbReference type="Proteomes" id="UP000654123">
    <property type="component" value="Unassembled WGS sequence"/>
</dbReference>
<organism evidence="1 2">
    <name type="scientific">Streptomyces roseolilacinus</name>
    <dbReference type="NCBI Taxonomy" id="66904"/>
    <lineage>
        <taxon>Bacteria</taxon>
        <taxon>Bacillati</taxon>
        <taxon>Actinomycetota</taxon>
        <taxon>Actinomycetes</taxon>
        <taxon>Kitasatosporales</taxon>
        <taxon>Streptomycetaceae</taxon>
        <taxon>Streptomyces</taxon>
    </lineage>
</organism>
<dbReference type="GO" id="GO:0005829">
    <property type="term" value="C:cytosol"/>
    <property type="evidence" value="ECO:0007669"/>
    <property type="project" value="TreeGrafter"/>
</dbReference>
<dbReference type="PANTHER" id="PTHR43434">
    <property type="entry name" value="PHOSPHOGLYCOLATE PHOSPHATASE"/>
    <property type="match status" value="1"/>
</dbReference>
<dbReference type="GO" id="GO:0006281">
    <property type="term" value="P:DNA repair"/>
    <property type="evidence" value="ECO:0007669"/>
    <property type="project" value="TreeGrafter"/>
</dbReference>
<comment type="caution">
    <text evidence="1">The sequence shown here is derived from an EMBL/GenBank/DDBJ whole genome shotgun (WGS) entry which is preliminary data.</text>
</comment>
<sequence>MGTDELTDVLADAQGFLFDFDGPLCDVFAGRPAPRVAGELTELAVGWEPALAERLHGVDDPIEVLRLVHAADVDLGHEVERALTAAEVEAVAVAGAPTPGGAAALRAAREAGRRVAVVSNNSAECVRAYLDRHDLSAYVLEVVGRAEHQPDLMKPNPHPLITAAESLGVDVTRCVLIGDSVTDVQAAHAVGAVAIGYAGGTDQPELLVEAGADAVIRTMQAVADVLESE</sequence>
<dbReference type="InterPro" id="IPR006439">
    <property type="entry name" value="HAD-SF_hydro_IA"/>
</dbReference>
<dbReference type="EMBL" id="BMSV01000007">
    <property type="protein sequence ID" value="GGQ15840.1"/>
    <property type="molecule type" value="Genomic_DNA"/>
</dbReference>
<dbReference type="NCBIfam" id="TIGR01549">
    <property type="entry name" value="HAD-SF-IA-v1"/>
    <property type="match status" value="1"/>
</dbReference>
<name>A0A918B2C5_9ACTN</name>
<dbReference type="SUPFAM" id="SSF56784">
    <property type="entry name" value="HAD-like"/>
    <property type="match status" value="1"/>
</dbReference>